<proteinExistence type="predicted"/>
<keyword evidence="2" id="KW-0378">Hydrolase</keyword>
<dbReference type="NCBIfam" id="NF003163">
    <property type="entry name" value="PRK04143.1"/>
    <property type="match status" value="1"/>
</dbReference>
<evidence type="ECO:0000313" key="2">
    <source>
        <dbReference type="EMBL" id="VWL87059.1"/>
    </source>
</evidence>
<dbReference type="InterPro" id="IPR043472">
    <property type="entry name" value="Macro_dom-like"/>
</dbReference>
<dbReference type="Pfam" id="PF01661">
    <property type="entry name" value="Macro"/>
    <property type="match status" value="1"/>
</dbReference>
<feature type="domain" description="Macro" evidence="1">
    <location>
        <begin position="70"/>
        <end position="261"/>
    </location>
</feature>
<dbReference type="Proteomes" id="UP000361836">
    <property type="component" value="Unassembled WGS sequence"/>
</dbReference>
<organism evidence="2 3">
    <name type="scientific">Collinsella aerofaciens</name>
    <dbReference type="NCBI Taxonomy" id="74426"/>
    <lineage>
        <taxon>Bacteria</taxon>
        <taxon>Bacillati</taxon>
        <taxon>Actinomycetota</taxon>
        <taxon>Coriobacteriia</taxon>
        <taxon>Coriobacteriales</taxon>
        <taxon>Coriobacteriaceae</taxon>
        <taxon>Collinsella</taxon>
    </lineage>
</organism>
<dbReference type="SMART" id="SM00506">
    <property type="entry name" value="A1pp"/>
    <property type="match status" value="1"/>
</dbReference>
<dbReference type="SUPFAM" id="SSF52949">
    <property type="entry name" value="Macro domain-like"/>
    <property type="match status" value="1"/>
</dbReference>
<keyword evidence="3" id="KW-1185">Reference proteome</keyword>
<reference evidence="2 3" key="1">
    <citation type="submission" date="2019-10" db="EMBL/GenBank/DDBJ databases">
        <authorList>
            <person name="Wolf R A."/>
        </authorList>
    </citation>
    <scope>NUCLEOTIDE SEQUENCE [LARGE SCALE GENOMIC DNA]</scope>
    <source>
        <strain evidence="2">Collinsella_aerofaciens_MC2</strain>
    </source>
</reference>
<dbReference type="AlphaFoldDB" id="A0A5K1IKA8"/>
<dbReference type="Gene3D" id="3.40.220.10">
    <property type="entry name" value="Leucine Aminopeptidase, subunit E, domain 1"/>
    <property type="match status" value="1"/>
</dbReference>
<evidence type="ECO:0000259" key="1">
    <source>
        <dbReference type="PROSITE" id="PS51154"/>
    </source>
</evidence>
<keyword evidence="2" id="KW-0326">Glycosidase</keyword>
<protein>
    <submittedName>
        <fullName evidence="2">Protein-ADP-ribose hydrolase</fullName>
        <ecNumber evidence="2">3.2.1.-</ecNumber>
    </submittedName>
</protein>
<sequence length="261" mass="28853">MNQAERRVLLIKALLDERPDGRSIAVPAGVSEQRDLLRALMNVRPPEALAAETLDIQDAYLQQRLLERGGATDAGTLPYRDRVAIWRGDITLLKADAIVNAANSQMLGCFVPGHRCIDNAIHTYAGMQLRLACANLMDEQGHEEPTARVKVTPAFNLPSSYVFHTVGPIVPSHKPGPREELLLRRCYASCFEEATRRGLGTLAFCCISTGVFGYPQKAAARVAIDAVRHHLDHTDPNLKVIFNVFLASDEAIYRSLLQTNR</sequence>
<dbReference type="PANTHER" id="PTHR11106">
    <property type="entry name" value="GANGLIOSIDE INDUCED DIFFERENTIATION ASSOCIATED PROTEIN 2-RELATED"/>
    <property type="match status" value="1"/>
</dbReference>
<dbReference type="RefSeq" id="WP_152075822.1">
    <property type="nucleotide sequence ID" value="NZ_CAAKNU010000023.1"/>
</dbReference>
<dbReference type="EC" id="3.2.1.-" evidence="2"/>
<dbReference type="CDD" id="cd02908">
    <property type="entry name" value="Macro_OAADPr_deacetylase"/>
    <property type="match status" value="1"/>
</dbReference>
<name>A0A5K1IKA8_9ACTN</name>
<dbReference type="PANTHER" id="PTHR11106:SF27">
    <property type="entry name" value="MACRO DOMAIN-CONTAINING PROTEIN"/>
    <property type="match status" value="1"/>
</dbReference>
<accession>A0A5K1IKA8</accession>
<evidence type="ECO:0000313" key="3">
    <source>
        <dbReference type="Proteomes" id="UP000361836"/>
    </source>
</evidence>
<dbReference type="PROSITE" id="PS51154">
    <property type="entry name" value="MACRO"/>
    <property type="match status" value="1"/>
</dbReference>
<dbReference type="EMBL" id="CABWIE010000002">
    <property type="protein sequence ID" value="VWL87059.1"/>
    <property type="molecule type" value="Genomic_DNA"/>
</dbReference>
<gene>
    <name evidence="2" type="ORF">KCJAJFAP_01538</name>
</gene>
<dbReference type="InterPro" id="IPR002589">
    <property type="entry name" value="Macro_dom"/>
</dbReference>
<dbReference type="GO" id="GO:0016798">
    <property type="term" value="F:hydrolase activity, acting on glycosyl bonds"/>
    <property type="evidence" value="ECO:0007669"/>
    <property type="project" value="UniProtKB-KW"/>
</dbReference>